<keyword evidence="4 6" id="KW-1133">Transmembrane helix</keyword>
<feature type="transmembrane region" description="Helical" evidence="6">
    <location>
        <begin position="101"/>
        <end position="123"/>
    </location>
</feature>
<dbReference type="RefSeq" id="WP_133231406.1">
    <property type="nucleotide sequence ID" value="NZ_SMRT01000010.1"/>
</dbReference>
<evidence type="ECO:0000256" key="5">
    <source>
        <dbReference type="ARBA" id="ARBA00023136"/>
    </source>
</evidence>
<dbReference type="PANTHER" id="PTHR43496">
    <property type="entry name" value="PROTEIN LPLB"/>
    <property type="match status" value="1"/>
</dbReference>
<dbReference type="GO" id="GO:0005886">
    <property type="term" value="C:plasma membrane"/>
    <property type="evidence" value="ECO:0007669"/>
    <property type="project" value="UniProtKB-SubCell"/>
</dbReference>
<comment type="caution">
    <text evidence="8">The sequence shown here is derived from an EMBL/GenBank/DDBJ whole genome shotgun (WGS) entry which is preliminary data.</text>
</comment>
<feature type="transmembrane region" description="Helical" evidence="6">
    <location>
        <begin position="62"/>
        <end position="89"/>
    </location>
</feature>
<feature type="transmembrane region" description="Helical" evidence="6">
    <location>
        <begin position="514"/>
        <end position="539"/>
    </location>
</feature>
<comment type="similarity">
    <text evidence="6">Belongs to the binding-protein-dependent transport system permease family.</text>
</comment>
<reference evidence="8 9" key="1">
    <citation type="submission" date="2019-03" db="EMBL/GenBank/DDBJ databases">
        <title>This is whole genome sequence of Paenibacillus sp MS74 strain.</title>
        <authorList>
            <person name="Trinh H.N."/>
        </authorList>
    </citation>
    <scope>NUCLEOTIDE SEQUENCE [LARGE SCALE GENOMIC DNA]</scope>
    <source>
        <strain evidence="8 9">MS74</strain>
    </source>
</reference>
<dbReference type="EMBL" id="SMRT01000010">
    <property type="protein sequence ID" value="TDF95414.1"/>
    <property type="molecule type" value="Genomic_DNA"/>
</dbReference>
<sequence length="548" mass="59867">MISSRAREAWADAKRLKGDPLLAAVIAIITVITVYFVIWPILKVVSFPRITDYQALFSNSRWVQAAWNSLFMTVISTLSCTVVAFFFAYAIARLDIPLKGLFRFITIVPIVSPPFIVALSYILLFGRQGIISKQLLHMNIDIYGWHGLWLVQTITFFPYAYTVIYGVMKSSSIHLEYAAYNLGATRWQVFKDVVLPLCRPGIAGGCLIAAINVLADFGNPMIIAGNFTLLPTEAYMQMSGWFDLSSAAMLSTALLVPAFGLFLLNRSWVGKLSYITVTGKESSLAHYPVPAYAKWGIFGFCLLVTAIVLAVYGVLFYGAFTQTWGYDWSFTLKNMSYVAAKQREIGNSIEYALISSVAAALFSIPLAYIVQRKRIGINRILDFIAILPGAVPGVFLGLGFAMAFNEPPLVLTGTSAIMIIALMFWNLPVCYSASLAGLQQISGSLEEASHNLGAGSFSTFRNILLPLLQGPFFSGMVVSFLRSITCLSVIIFLYSAQTSVGTVSILGLVQNGAWGSASALTVVLISIAFAILGITTFLLKKMGHSLKL</sequence>
<gene>
    <name evidence="8" type="ORF">E1757_20080</name>
</gene>
<evidence type="ECO:0000256" key="2">
    <source>
        <dbReference type="ARBA" id="ARBA00022448"/>
    </source>
</evidence>
<keyword evidence="3 6" id="KW-0812">Transmembrane</keyword>
<dbReference type="InterPro" id="IPR000515">
    <property type="entry name" value="MetI-like"/>
</dbReference>
<feature type="transmembrane region" description="Helical" evidence="6">
    <location>
        <begin position="351"/>
        <end position="371"/>
    </location>
</feature>
<evidence type="ECO:0000256" key="3">
    <source>
        <dbReference type="ARBA" id="ARBA00022692"/>
    </source>
</evidence>
<dbReference type="CDD" id="cd06261">
    <property type="entry name" value="TM_PBP2"/>
    <property type="match status" value="2"/>
</dbReference>
<feature type="domain" description="ABC transmembrane type-1" evidence="7">
    <location>
        <begin position="66"/>
        <end position="265"/>
    </location>
</feature>
<dbReference type="GO" id="GO:0055085">
    <property type="term" value="P:transmembrane transport"/>
    <property type="evidence" value="ECO:0007669"/>
    <property type="project" value="InterPro"/>
</dbReference>
<feature type="domain" description="ABC transmembrane type-1" evidence="7">
    <location>
        <begin position="345"/>
        <end position="535"/>
    </location>
</feature>
<evidence type="ECO:0000256" key="1">
    <source>
        <dbReference type="ARBA" id="ARBA00004141"/>
    </source>
</evidence>
<organism evidence="8 9">
    <name type="scientific">Paenibacillus piri</name>
    <dbReference type="NCBI Taxonomy" id="2547395"/>
    <lineage>
        <taxon>Bacteria</taxon>
        <taxon>Bacillati</taxon>
        <taxon>Bacillota</taxon>
        <taxon>Bacilli</taxon>
        <taxon>Bacillales</taxon>
        <taxon>Paenibacillaceae</taxon>
        <taxon>Paenibacillus</taxon>
    </lineage>
</organism>
<keyword evidence="5 6" id="KW-0472">Membrane</keyword>
<evidence type="ECO:0000313" key="8">
    <source>
        <dbReference type="EMBL" id="TDF95414.1"/>
    </source>
</evidence>
<dbReference type="InterPro" id="IPR035906">
    <property type="entry name" value="MetI-like_sf"/>
</dbReference>
<feature type="transmembrane region" description="Helical" evidence="6">
    <location>
        <begin position="21"/>
        <end position="42"/>
    </location>
</feature>
<feature type="transmembrane region" description="Helical" evidence="6">
    <location>
        <begin position="143"/>
        <end position="167"/>
    </location>
</feature>
<evidence type="ECO:0000256" key="4">
    <source>
        <dbReference type="ARBA" id="ARBA00022989"/>
    </source>
</evidence>
<keyword evidence="2 6" id="KW-0813">Transport</keyword>
<name>A0A4V2ZT25_9BACL</name>
<dbReference type="SUPFAM" id="SSF161098">
    <property type="entry name" value="MetI-like"/>
    <property type="match status" value="2"/>
</dbReference>
<dbReference type="Gene3D" id="1.10.3720.10">
    <property type="entry name" value="MetI-like"/>
    <property type="match status" value="2"/>
</dbReference>
<dbReference type="AlphaFoldDB" id="A0A4V2ZT25"/>
<feature type="transmembrane region" description="Helical" evidence="6">
    <location>
        <begin position="201"/>
        <end position="224"/>
    </location>
</feature>
<accession>A0A4V2ZT25</accession>
<evidence type="ECO:0000259" key="7">
    <source>
        <dbReference type="PROSITE" id="PS50928"/>
    </source>
</evidence>
<dbReference type="PANTHER" id="PTHR43496:SF1">
    <property type="entry name" value="POLYGALACTURONAN_RHAMNOGALACTURONAN TRANSPORT SYSTEM PERMEASE PROTEIN YTEP"/>
    <property type="match status" value="1"/>
</dbReference>
<evidence type="ECO:0000313" key="9">
    <source>
        <dbReference type="Proteomes" id="UP000295636"/>
    </source>
</evidence>
<dbReference type="OrthoDB" id="725at2"/>
<feature type="transmembrane region" description="Helical" evidence="6">
    <location>
        <begin position="383"/>
        <end position="404"/>
    </location>
</feature>
<proteinExistence type="inferred from homology"/>
<evidence type="ECO:0000256" key="6">
    <source>
        <dbReference type="RuleBase" id="RU363032"/>
    </source>
</evidence>
<feature type="transmembrane region" description="Helical" evidence="6">
    <location>
        <begin position="410"/>
        <end position="431"/>
    </location>
</feature>
<keyword evidence="9" id="KW-1185">Reference proteome</keyword>
<dbReference type="PROSITE" id="PS50928">
    <property type="entry name" value="ABC_TM1"/>
    <property type="match status" value="2"/>
</dbReference>
<feature type="transmembrane region" description="Helical" evidence="6">
    <location>
        <begin position="244"/>
        <end position="264"/>
    </location>
</feature>
<feature type="transmembrane region" description="Helical" evidence="6">
    <location>
        <begin position="297"/>
        <end position="320"/>
    </location>
</feature>
<dbReference type="Pfam" id="PF00528">
    <property type="entry name" value="BPD_transp_1"/>
    <property type="match status" value="2"/>
</dbReference>
<dbReference type="Proteomes" id="UP000295636">
    <property type="component" value="Unassembled WGS sequence"/>
</dbReference>
<protein>
    <submittedName>
        <fullName evidence="8">Iron ABC transporter permease</fullName>
    </submittedName>
</protein>
<comment type="subcellular location">
    <subcellularLocation>
        <location evidence="6">Cell membrane</location>
        <topology evidence="6">Multi-pass membrane protein</topology>
    </subcellularLocation>
    <subcellularLocation>
        <location evidence="1">Membrane</location>
        <topology evidence="1">Multi-pass membrane protein</topology>
    </subcellularLocation>
</comment>